<gene>
    <name evidence="1" type="ORF">E5357_05310</name>
</gene>
<proteinExistence type="predicted"/>
<accession>A0AC61R154</accession>
<organism evidence="1 2">
    <name type="scientific">Hominisplanchenecus murintestinalis</name>
    <dbReference type="NCBI Taxonomy" id="2941517"/>
    <lineage>
        <taxon>Bacteria</taxon>
        <taxon>Bacillati</taxon>
        <taxon>Bacillota</taxon>
        <taxon>Clostridia</taxon>
        <taxon>Lachnospirales</taxon>
        <taxon>Lachnospiraceae</taxon>
        <taxon>Hominisplanchenecus</taxon>
    </lineage>
</organism>
<evidence type="ECO:0000313" key="1">
    <source>
        <dbReference type="EMBL" id="TGX99484.1"/>
    </source>
</evidence>
<reference evidence="1" key="1">
    <citation type="submission" date="2019-04" db="EMBL/GenBank/DDBJ databases">
        <title>Microbes associate with the intestines of laboratory mice.</title>
        <authorList>
            <person name="Navarre W."/>
            <person name="Wong E."/>
            <person name="Huang K."/>
            <person name="Tropini C."/>
            <person name="Ng K."/>
            <person name="Yu B."/>
        </authorList>
    </citation>
    <scope>NUCLEOTIDE SEQUENCE</scope>
    <source>
        <strain evidence="1">NM72_1-8</strain>
    </source>
</reference>
<keyword evidence="2" id="KW-1185">Reference proteome</keyword>
<comment type="caution">
    <text evidence="1">The sequence shown here is derived from an EMBL/GenBank/DDBJ whole genome shotgun (WGS) entry which is preliminary data.</text>
</comment>
<dbReference type="EMBL" id="SRZB01000007">
    <property type="protein sequence ID" value="TGX99484.1"/>
    <property type="molecule type" value="Genomic_DNA"/>
</dbReference>
<sequence>MKRKIRRYAAGLFVMFLVLFIPLFARAASPSVSVSAKVNHTESSRFLKKLNDLRRKKGLSEVQMDKSLQRAAEIRAAELTVRYSHERPGGGMPGTLSEKIGAENIAVGQNSAGAVFTAWVNSPMHYQNMTRANMKSAGICCLEYRGRMYWVNLFGTDTARSVKLAGRRTKTFKIKIAEKYLSASNITLGNVGTMSSKEKKTLKISIRCAGDEPAGILPNSFFTFKSSNRRVLKVNQKGVVTSLREGKARITVQSKKYKKLKKTFWLTVKDNSRVNYIDYSDD</sequence>
<evidence type="ECO:0000313" key="2">
    <source>
        <dbReference type="Proteomes" id="UP000307720"/>
    </source>
</evidence>
<protein>
    <submittedName>
        <fullName evidence="1">CAP domain-containing protein</fullName>
    </submittedName>
</protein>
<dbReference type="Proteomes" id="UP000307720">
    <property type="component" value="Unassembled WGS sequence"/>
</dbReference>
<name>A0AC61R154_9FIRM</name>